<protein>
    <recommendedName>
        <fullName evidence="2">RNB domain-containing protein</fullName>
    </recommendedName>
</protein>
<evidence type="ECO:0000313" key="4">
    <source>
        <dbReference type="Proteomes" id="UP000467700"/>
    </source>
</evidence>
<dbReference type="SUPFAM" id="SSF50249">
    <property type="entry name" value="Nucleic acid-binding proteins"/>
    <property type="match status" value="1"/>
</dbReference>
<dbReference type="PANTHER" id="PTHR23355">
    <property type="entry name" value="RIBONUCLEASE"/>
    <property type="match status" value="1"/>
</dbReference>
<dbReference type="GO" id="GO:0000932">
    <property type="term" value="C:P-body"/>
    <property type="evidence" value="ECO:0007669"/>
    <property type="project" value="TreeGrafter"/>
</dbReference>
<evidence type="ECO:0000313" key="3">
    <source>
        <dbReference type="EMBL" id="CAA7266971.1"/>
    </source>
</evidence>
<feature type="compositionally biased region" description="Basic residues" evidence="1">
    <location>
        <begin position="72"/>
        <end position="82"/>
    </location>
</feature>
<dbReference type="PANTHER" id="PTHR23355:SF65">
    <property type="entry name" value="EXORIBONUCLEASE CYT-4, PUTATIVE (AFU_ORTHOLOGUE AFUA_7G01550)-RELATED"/>
    <property type="match status" value="1"/>
</dbReference>
<sequence>MSLRSALARGAQCSRRNTLLGVRCASSSHSSPSTSSSTTLSSSVPTPTSSSRHLHDSPATRPQHPTSPSLPGHKKPRPRKPRNGFEPTRDTNKYYPMDPEEVEADEALLLPRIEKLVGSKPTRLALREAALASKGVEGEPHLPHPIRADTAAAMKAVLRMEARQTTDLAQVRKGELSVAIEAEEEDEAVGLSFAPGTFVETRKNEQSVQGIVLDEVVEDRKWTVFSLNSHGEVFGHSRADVHFAVPNFISADHAERCGTLFITSTPSQIAARVEALKQLRLMSKKSQSEAMGTKSWEMQRAVNIYDRVKHGDPTRWATTTVEEVTHLFYTQPSFVDYYTTHKYLMDNSLHYVAARNYLKTQRFAVRPERDVREIKEVLMYITEYRDGTRVNGPFRRFFRKAKRVLREYERLEEEGKRRDRGPVGVEPMEVQWSEEDQLFLRFLLRSCQPTQSNQCDPFTAGRNAIMKLLVPRGPPLQDNIVAGTVMKLGIIAPWQNLYELTPKFNPVGDFTVRNSLADEDRAIVDRTVGYTAKAGAVLGPEDLRPADPLEGVRHDFGDLTVFVIDAMSAEELDDGVSLEHIPGEPDAFWVHAHIADPASVLHPGHVLCMRARERASTFYFGSQSFPLFPKELIHHPKLGMSLGDRSKTGLGDRTITLSMKVDMQGNFLDYKARAGLVHKIRKVTYHDVDRVLGIPPRNTHYPFGGPQEPPEHTTTFTEDETTDLRILKRLMDAQTKRRVANGAITFAAETPRIDWKERPDIQTPCMTGAIFHGFPEMRYAVTSSVDEEHGAHGMVAETMKLACRAVSRLGTDHGVPLMRRVMDPWVAASEESHQALLDARTPNGIVSLFSNLHHILINTASAVSLLPKGHASLGVKDGEGYVRATSPLRRYEDLVAHWQLHHILQGDKAPARPPFDVADMEKFAVDAVTQDRTVRQLHNADNTYFALVRIQQYLEDMKRGVARPEGNILEGLKAFNTMNLKRNMIENVNHTFVHIPYLGMIAHLVDLTMDFAQVRLSTELRVKVKDVELGIKRPRLLVTLDDKGS</sequence>
<dbReference type="EMBL" id="CACVBS010000057">
    <property type="protein sequence ID" value="CAA7266971.1"/>
    <property type="molecule type" value="Genomic_DNA"/>
</dbReference>
<evidence type="ECO:0000259" key="2">
    <source>
        <dbReference type="SMART" id="SM00955"/>
    </source>
</evidence>
<dbReference type="AlphaFoldDB" id="A0A8S0XWH0"/>
<dbReference type="Pfam" id="PF00773">
    <property type="entry name" value="RNB"/>
    <property type="match status" value="1"/>
</dbReference>
<gene>
    <name evidence="3" type="ORF">AAE3_LOCUS9305</name>
</gene>
<feature type="compositionally biased region" description="Low complexity" evidence="1">
    <location>
        <begin position="26"/>
        <end position="51"/>
    </location>
</feature>
<organism evidence="3 4">
    <name type="scientific">Cyclocybe aegerita</name>
    <name type="common">Black poplar mushroom</name>
    <name type="synonym">Agrocybe aegerita</name>
    <dbReference type="NCBI Taxonomy" id="1973307"/>
    <lineage>
        <taxon>Eukaryota</taxon>
        <taxon>Fungi</taxon>
        <taxon>Dikarya</taxon>
        <taxon>Basidiomycota</taxon>
        <taxon>Agaricomycotina</taxon>
        <taxon>Agaricomycetes</taxon>
        <taxon>Agaricomycetidae</taxon>
        <taxon>Agaricales</taxon>
        <taxon>Agaricineae</taxon>
        <taxon>Bolbitiaceae</taxon>
        <taxon>Cyclocybe</taxon>
    </lineage>
</organism>
<evidence type="ECO:0000256" key="1">
    <source>
        <dbReference type="SAM" id="MobiDB-lite"/>
    </source>
</evidence>
<dbReference type="InterPro" id="IPR001900">
    <property type="entry name" value="RNase_II/R"/>
</dbReference>
<dbReference type="GO" id="GO:0000175">
    <property type="term" value="F:3'-5'-RNA exonuclease activity"/>
    <property type="evidence" value="ECO:0007669"/>
    <property type="project" value="TreeGrafter"/>
</dbReference>
<dbReference type="GO" id="GO:0003723">
    <property type="term" value="F:RNA binding"/>
    <property type="evidence" value="ECO:0007669"/>
    <property type="project" value="InterPro"/>
</dbReference>
<dbReference type="InterPro" id="IPR050180">
    <property type="entry name" value="RNR_Ribonuclease"/>
</dbReference>
<dbReference type="InterPro" id="IPR012340">
    <property type="entry name" value="NA-bd_OB-fold"/>
</dbReference>
<dbReference type="OrthoDB" id="2285229at2759"/>
<proteinExistence type="predicted"/>
<feature type="domain" description="RNB" evidence="2">
    <location>
        <begin position="553"/>
        <end position="906"/>
    </location>
</feature>
<accession>A0A8S0XWH0</accession>
<dbReference type="SMART" id="SM00955">
    <property type="entry name" value="RNB"/>
    <property type="match status" value="1"/>
</dbReference>
<dbReference type="Proteomes" id="UP000467700">
    <property type="component" value="Unassembled WGS sequence"/>
</dbReference>
<feature type="region of interest" description="Disordered" evidence="1">
    <location>
        <begin position="22"/>
        <end position="97"/>
    </location>
</feature>
<reference evidence="3 4" key="1">
    <citation type="submission" date="2020-01" db="EMBL/GenBank/DDBJ databases">
        <authorList>
            <person name="Gupta K D."/>
        </authorList>
    </citation>
    <scope>NUCLEOTIDE SEQUENCE [LARGE SCALE GENOMIC DNA]</scope>
</reference>
<dbReference type="GO" id="GO:0006402">
    <property type="term" value="P:mRNA catabolic process"/>
    <property type="evidence" value="ECO:0007669"/>
    <property type="project" value="TreeGrafter"/>
</dbReference>
<name>A0A8S0XWH0_CYCAE</name>
<keyword evidence="4" id="KW-1185">Reference proteome</keyword>
<comment type="caution">
    <text evidence="3">The sequence shown here is derived from an EMBL/GenBank/DDBJ whole genome shotgun (WGS) entry which is preliminary data.</text>
</comment>